<accession>A0A1I6LXK0</accession>
<dbReference type="SUPFAM" id="SSF111038">
    <property type="entry name" value="YjbQ-like"/>
    <property type="match status" value="1"/>
</dbReference>
<evidence type="ECO:0000313" key="3">
    <source>
        <dbReference type="Proteomes" id="UP000199062"/>
    </source>
</evidence>
<proteinExistence type="inferred from homology"/>
<dbReference type="AlphaFoldDB" id="A0A1I6LXK0"/>
<evidence type="ECO:0000256" key="1">
    <source>
        <dbReference type="ARBA" id="ARBA00005534"/>
    </source>
</evidence>
<gene>
    <name evidence="2" type="ORF">SAMN05216559_3337</name>
</gene>
<reference evidence="2 3" key="1">
    <citation type="submission" date="2016-10" db="EMBL/GenBank/DDBJ databases">
        <authorList>
            <person name="de Groot N.N."/>
        </authorList>
    </citation>
    <scope>NUCLEOTIDE SEQUENCE [LARGE SCALE GENOMIC DNA]</scope>
    <source>
        <strain evidence="2 3">CGMCC 1.10457</strain>
    </source>
</reference>
<name>A0A1I6LXK0_9EURY</name>
<dbReference type="PANTHER" id="PTHR30615:SF8">
    <property type="entry name" value="UPF0047 PROTEIN C4A8.02C"/>
    <property type="match status" value="1"/>
</dbReference>
<dbReference type="EMBL" id="FOZK01000003">
    <property type="protein sequence ID" value="SFS08022.1"/>
    <property type="molecule type" value="Genomic_DNA"/>
</dbReference>
<sequence>MTTFTVDTDQRLSVVDVTDQVRQALPPDAHGTATVFVRHTTAAVTVNEAEPRLLGDFEDGLAELVADEGWAHDQLDGNADSHLRAALIGPDAAVPVSDGDLDLGTWQSVLLVECDGPRSRTVDVRA</sequence>
<dbReference type="STRING" id="767519.SAMN05216559_3337"/>
<dbReference type="Proteomes" id="UP000199062">
    <property type="component" value="Unassembled WGS sequence"/>
</dbReference>
<dbReference type="Gene3D" id="2.60.120.460">
    <property type="entry name" value="YjbQ-like"/>
    <property type="match status" value="1"/>
</dbReference>
<dbReference type="InterPro" id="IPR001602">
    <property type="entry name" value="UPF0047_YjbQ-like"/>
</dbReference>
<dbReference type="OrthoDB" id="6663at2157"/>
<dbReference type="PANTHER" id="PTHR30615">
    <property type="entry name" value="UNCHARACTERIZED PROTEIN YJBQ-RELATED"/>
    <property type="match status" value="1"/>
</dbReference>
<keyword evidence="3" id="KW-1185">Reference proteome</keyword>
<protein>
    <submittedName>
        <fullName evidence="2">Secondary thiamine-phosphate synthase enzyme</fullName>
    </submittedName>
</protein>
<dbReference type="NCBIfam" id="TIGR00149">
    <property type="entry name" value="TIGR00149_YjbQ"/>
    <property type="match status" value="1"/>
</dbReference>
<dbReference type="RefSeq" id="WP_089817763.1">
    <property type="nucleotide sequence ID" value="NZ_FOZK01000003.1"/>
</dbReference>
<dbReference type="InterPro" id="IPR035917">
    <property type="entry name" value="YjbQ-like_sf"/>
</dbReference>
<comment type="similarity">
    <text evidence="1">Belongs to the UPF0047 family.</text>
</comment>
<evidence type="ECO:0000313" key="2">
    <source>
        <dbReference type="EMBL" id="SFS08022.1"/>
    </source>
</evidence>
<dbReference type="PIRSF" id="PIRSF004681">
    <property type="entry name" value="UCP004681"/>
    <property type="match status" value="1"/>
</dbReference>
<organism evidence="2 3">
    <name type="scientific">Halomicrobium zhouii</name>
    <dbReference type="NCBI Taxonomy" id="767519"/>
    <lineage>
        <taxon>Archaea</taxon>
        <taxon>Methanobacteriati</taxon>
        <taxon>Methanobacteriota</taxon>
        <taxon>Stenosarchaea group</taxon>
        <taxon>Halobacteria</taxon>
        <taxon>Halobacteriales</taxon>
        <taxon>Haloarculaceae</taxon>
        <taxon>Halomicrobium</taxon>
    </lineage>
</organism>
<dbReference type="Pfam" id="PF01894">
    <property type="entry name" value="YjbQ"/>
    <property type="match status" value="1"/>
</dbReference>